<reference evidence="2 3" key="1">
    <citation type="journal article" date="2019" name="Microorganisms">
        <title>Paenibacillus lutrae sp. nov., A Chitinolytic Species Isolated from A River Otter in Castril Natural Park, Granada, Spain.</title>
        <authorList>
            <person name="Rodriguez M."/>
            <person name="Reina J.C."/>
            <person name="Bejar V."/>
            <person name="Llamas I."/>
        </authorList>
    </citation>
    <scope>NUCLEOTIDE SEQUENCE [LARGE SCALE GENOMIC DNA]</scope>
    <source>
        <strain evidence="2 3">N10</strain>
    </source>
</reference>
<evidence type="ECO:0000313" key="2">
    <source>
        <dbReference type="EMBL" id="MVP00550.1"/>
    </source>
</evidence>
<evidence type="ECO:0000313" key="3">
    <source>
        <dbReference type="Proteomes" id="UP000490800"/>
    </source>
</evidence>
<evidence type="ECO:0000259" key="1">
    <source>
        <dbReference type="Pfam" id="PF13175"/>
    </source>
</evidence>
<gene>
    <name evidence="2" type="ORF">EDM21_13625</name>
</gene>
<dbReference type="Gene3D" id="3.40.50.300">
    <property type="entry name" value="P-loop containing nucleotide triphosphate hydrolases"/>
    <property type="match status" value="2"/>
</dbReference>
<sequence>MIRLLKKPTVVTVLKLKWFQIKNFRSIVDSGKCYVNNDITVFAGKNESGKSNILQALKAFHDGEFDEEYDFNMNDSNPELIQCYSVSEKEIHKIYMDILKYKSDYEFERKIGELEYDLIIHKDHQSIVNVEGNWLEVIEEIRQGELQFWERKISTSVINVIKNNKDLPDSVIEELKVLQLENKDTYGAAKLLSEKFQDQSVSDANIKKILDEYSTASDFEDKISDFDNIILPKVILFSSFTDLLPEKADKDTAKTSNIIQSFFKIVDISSDSIFSESSRQKRTLLVNQASTRISGDFSNFYKQNEVNIRLDVDGDELSFYLYDGANVTPFKPEQRSQGFQWFLSFYITLVAEKLSSSSIILLDEPGLYLHAKAQQDMLEVLESLAKTNQILFTTHSPYLIDTNRLDRLRLVIKNENTTYIENKFHKVSDRDTLTPIITAIGYDLSTGISLNSDLNVIVEGISDYYYLQAVKSFIELKTRFTIIPSIGVDQIPNIASILFGWGVPFVCLLDNDQQGRSVSRKLTRFGYEENREFMFISDKKLIIEDLFSTNDFYEHILLEPKPENQSESNSSLSATGGKVLLARRFFDRISSKQENISLDVTTIKNFQALFHKIDQRSFPNLIAN</sequence>
<comment type="caution">
    <text evidence="2">The sequence shown here is derived from an EMBL/GenBank/DDBJ whole genome shotgun (WGS) entry which is preliminary data.</text>
</comment>
<proteinExistence type="predicted"/>
<accession>A0A7X3JZY7</accession>
<dbReference type="AlphaFoldDB" id="A0A7X3JZY7"/>
<dbReference type="PANTHER" id="PTHR43581">
    <property type="entry name" value="ATP/GTP PHOSPHATASE"/>
    <property type="match status" value="1"/>
</dbReference>
<organism evidence="2 3">
    <name type="scientific">Paenibacillus lutrae</name>
    <dbReference type="NCBI Taxonomy" id="2078573"/>
    <lineage>
        <taxon>Bacteria</taxon>
        <taxon>Bacillati</taxon>
        <taxon>Bacillota</taxon>
        <taxon>Bacilli</taxon>
        <taxon>Bacillales</taxon>
        <taxon>Paenibacillaceae</taxon>
        <taxon>Paenibacillus</taxon>
    </lineage>
</organism>
<dbReference type="InterPro" id="IPR051396">
    <property type="entry name" value="Bact_Antivir_Def_Nuclease"/>
</dbReference>
<dbReference type="Proteomes" id="UP000490800">
    <property type="component" value="Unassembled WGS sequence"/>
</dbReference>
<keyword evidence="3" id="KW-1185">Reference proteome</keyword>
<dbReference type="InterPro" id="IPR027417">
    <property type="entry name" value="P-loop_NTPase"/>
</dbReference>
<feature type="domain" description="Endonuclease GajA/Old nuclease/RecF-like AAA" evidence="1">
    <location>
        <begin position="15"/>
        <end position="400"/>
    </location>
</feature>
<dbReference type="PANTHER" id="PTHR43581:SF4">
    <property type="entry name" value="ATP_GTP PHOSPHATASE"/>
    <property type="match status" value="1"/>
</dbReference>
<protein>
    <submittedName>
        <fullName evidence="2">AAA family ATPase</fullName>
    </submittedName>
</protein>
<dbReference type="CDD" id="cd00267">
    <property type="entry name" value="ABC_ATPase"/>
    <property type="match status" value="1"/>
</dbReference>
<dbReference type="Pfam" id="PF13175">
    <property type="entry name" value="AAA_15"/>
    <property type="match status" value="1"/>
</dbReference>
<dbReference type="EMBL" id="RHLK01000007">
    <property type="protein sequence ID" value="MVP00550.1"/>
    <property type="molecule type" value="Genomic_DNA"/>
</dbReference>
<dbReference type="InterPro" id="IPR041685">
    <property type="entry name" value="AAA_GajA/Old/RecF-like"/>
</dbReference>
<name>A0A7X3JZY7_9BACL</name>
<dbReference type="SUPFAM" id="SSF52540">
    <property type="entry name" value="P-loop containing nucleoside triphosphate hydrolases"/>
    <property type="match status" value="1"/>
</dbReference>